<gene>
    <name evidence="2" type="ORF">DI563_29920</name>
</gene>
<dbReference type="Gene3D" id="2.40.50.100">
    <property type="match status" value="1"/>
</dbReference>
<comment type="caution">
    <text evidence="2">The sequence shown here is derived from an EMBL/GenBank/DDBJ whole genome shotgun (WGS) entry which is preliminary data.</text>
</comment>
<dbReference type="EMBL" id="QFPP01000717">
    <property type="protein sequence ID" value="PZQ59974.1"/>
    <property type="molecule type" value="Genomic_DNA"/>
</dbReference>
<dbReference type="PANTHER" id="PTHR30438">
    <property type="entry name" value="36 KDA ANTIGEN-RELATED"/>
    <property type="match status" value="1"/>
</dbReference>
<reference evidence="2 3" key="1">
    <citation type="submission" date="2017-08" db="EMBL/GenBank/DDBJ databases">
        <title>Infants hospitalized years apart are colonized by the same room-sourced microbial strains.</title>
        <authorList>
            <person name="Brooks B."/>
            <person name="Olm M.R."/>
            <person name="Firek B.A."/>
            <person name="Baker R."/>
            <person name="Thomas B.C."/>
            <person name="Morowitz M.J."/>
            <person name="Banfield J.F."/>
        </authorList>
    </citation>
    <scope>NUCLEOTIDE SEQUENCE [LARGE SCALE GENOMIC DNA]</scope>
    <source>
        <strain evidence="2">S2_005_003_R2_41</strain>
    </source>
</reference>
<evidence type="ECO:0000313" key="3">
    <source>
        <dbReference type="Proteomes" id="UP000249135"/>
    </source>
</evidence>
<accession>A0A2W5P418</accession>
<dbReference type="PANTHER" id="PTHR30438:SF2">
    <property type="entry name" value="MEMBRANE PROTEIN"/>
    <property type="match status" value="1"/>
</dbReference>
<dbReference type="Proteomes" id="UP000249135">
    <property type="component" value="Unassembled WGS sequence"/>
</dbReference>
<dbReference type="SUPFAM" id="SSF111369">
    <property type="entry name" value="HlyD-like secretion proteins"/>
    <property type="match status" value="1"/>
</dbReference>
<organism evidence="2 3">
    <name type="scientific">Variovorax paradoxus</name>
    <dbReference type="NCBI Taxonomy" id="34073"/>
    <lineage>
        <taxon>Bacteria</taxon>
        <taxon>Pseudomonadati</taxon>
        <taxon>Pseudomonadota</taxon>
        <taxon>Betaproteobacteria</taxon>
        <taxon>Burkholderiales</taxon>
        <taxon>Comamonadaceae</taxon>
        <taxon>Variovorax</taxon>
    </lineage>
</organism>
<feature type="signal peptide" evidence="1">
    <location>
        <begin position="1"/>
        <end position="24"/>
    </location>
</feature>
<evidence type="ECO:0000256" key="1">
    <source>
        <dbReference type="SAM" id="SignalP"/>
    </source>
</evidence>
<dbReference type="AlphaFoldDB" id="A0A2W5P418"/>
<feature type="chain" id="PRO_5015956850" evidence="1">
    <location>
        <begin position="25"/>
        <end position="107"/>
    </location>
</feature>
<proteinExistence type="predicted"/>
<protein>
    <submittedName>
        <fullName evidence="2">Uncharacterized protein</fullName>
    </submittedName>
</protein>
<name>A0A2W5P418_VARPD</name>
<dbReference type="GO" id="GO:0005886">
    <property type="term" value="C:plasma membrane"/>
    <property type="evidence" value="ECO:0007669"/>
    <property type="project" value="TreeGrafter"/>
</dbReference>
<keyword evidence="1" id="KW-0732">Signal</keyword>
<evidence type="ECO:0000313" key="2">
    <source>
        <dbReference type="EMBL" id="PZQ59974.1"/>
    </source>
</evidence>
<feature type="non-terminal residue" evidence="2">
    <location>
        <position position="107"/>
    </location>
</feature>
<sequence length="107" mass="10984">MQRHVSRALAVAIVGLACAGLPKAQPVASPPMSAPAGTAAPVRFLVVADRESTLAASTAGRFARVAVNLGDSVRAGQLLAAFDCGEVQARRDAARAELEAARVQYEA</sequence>
<dbReference type="PROSITE" id="PS51257">
    <property type="entry name" value="PROKAR_LIPOPROTEIN"/>
    <property type="match status" value="1"/>
</dbReference>